<sequence length="260" mass="28823">MRILVIGANGRLGRACVASLSANSHSVIALVRDAANFPPTLSDRCAAVIEADARNKDEIASALRDHRCDGVVQAGGYTPFWVWQTSNLPLVFAATLDAAEAVARERGDGVILPDKRIRAWMICDLGMMDSPWDDKLLWHYLPPMFPIHRTTFPTLAERPTEAVAWSVMCPAMMQPSDHKVAAYETEFGGPTVPNWRDTFLWIPLLGKYINAFFMGWAYMTTTYDRVANFLAEDFNRGLDSPIVGQKVGPGRVAGGKAFWF</sequence>
<dbReference type="Proteomes" id="UP001174936">
    <property type="component" value="Unassembled WGS sequence"/>
</dbReference>
<keyword evidence="3" id="KW-1185">Reference proteome</keyword>
<name>A0AA39XX11_9PEZI</name>
<comment type="caution">
    <text evidence="2">The sequence shown here is derived from an EMBL/GenBank/DDBJ whole genome shotgun (WGS) entry which is preliminary data.</text>
</comment>
<reference evidence="2" key="1">
    <citation type="submission" date="2023-06" db="EMBL/GenBank/DDBJ databases">
        <title>Genome-scale phylogeny and comparative genomics of the fungal order Sordariales.</title>
        <authorList>
            <consortium name="Lawrence Berkeley National Laboratory"/>
            <person name="Hensen N."/>
            <person name="Bonometti L."/>
            <person name="Westerberg I."/>
            <person name="Brannstrom I.O."/>
            <person name="Guillou S."/>
            <person name="Cros-Aarteil S."/>
            <person name="Calhoun S."/>
            <person name="Haridas S."/>
            <person name="Kuo A."/>
            <person name="Mondo S."/>
            <person name="Pangilinan J."/>
            <person name="Riley R."/>
            <person name="Labutti K."/>
            <person name="Andreopoulos B."/>
            <person name="Lipzen A."/>
            <person name="Chen C."/>
            <person name="Yanf M."/>
            <person name="Daum C."/>
            <person name="Ng V."/>
            <person name="Clum A."/>
            <person name="Steindorff A."/>
            <person name="Ohm R."/>
            <person name="Martin F."/>
            <person name="Silar P."/>
            <person name="Natvig D."/>
            <person name="Lalanne C."/>
            <person name="Gautier V."/>
            <person name="Ament-Velasquez S.L."/>
            <person name="Kruys A."/>
            <person name="Hutchinson M.I."/>
            <person name="Powell A.J."/>
            <person name="Barry K."/>
            <person name="Miller A.N."/>
            <person name="Grigoriev I.V."/>
            <person name="Debuchy R."/>
            <person name="Gladieux P."/>
            <person name="Thoren M.H."/>
            <person name="Johannesson H."/>
        </authorList>
    </citation>
    <scope>NUCLEOTIDE SEQUENCE</scope>
    <source>
        <strain evidence="2">SMH2532-1</strain>
    </source>
</reference>
<evidence type="ECO:0000313" key="2">
    <source>
        <dbReference type="EMBL" id="KAK0641819.1"/>
    </source>
</evidence>
<dbReference type="AlphaFoldDB" id="A0AA39XX11"/>
<protein>
    <recommendedName>
        <fullName evidence="1">NAD(P)-binding domain-containing protein</fullName>
    </recommendedName>
</protein>
<organism evidence="2 3">
    <name type="scientific">Cercophora newfieldiana</name>
    <dbReference type="NCBI Taxonomy" id="92897"/>
    <lineage>
        <taxon>Eukaryota</taxon>
        <taxon>Fungi</taxon>
        <taxon>Dikarya</taxon>
        <taxon>Ascomycota</taxon>
        <taxon>Pezizomycotina</taxon>
        <taxon>Sordariomycetes</taxon>
        <taxon>Sordariomycetidae</taxon>
        <taxon>Sordariales</taxon>
        <taxon>Lasiosphaeriaceae</taxon>
        <taxon>Cercophora</taxon>
    </lineage>
</organism>
<proteinExistence type="predicted"/>
<dbReference type="Pfam" id="PF13460">
    <property type="entry name" value="NAD_binding_10"/>
    <property type="match status" value="1"/>
</dbReference>
<dbReference type="InterPro" id="IPR016040">
    <property type="entry name" value="NAD(P)-bd_dom"/>
</dbReference>
<dbReference type="SUPFAM" id="SSF51735">
    <property type="entry name" value="NAD(P)-binding Rossmann-fold domains"/>
    <property type="match status" value="1"/>
</dbReference>
<evidence type="ECO:0000259" key="1">
    <source>
        <dbReference type="Pfam" id="PF13460"/>
    </source>
</evidence>
<dbReference type="EMBL" id="JAULSV010000006">
    <property type="protein sequence ID" value="KAK0641819.1"/>
    <property type="molecule type" value="Genomic_DNA"/>
</dbReference>
<dbReference type="InterPro" id="IPR036291">
    <property type="entry name" value="NAD(P)-bd_dom_sf"/>
</dbReference>
<gene>
    <name evidence="2" type="ORF">B0T16DRAFT_420572</name>
</gene>
<evidence type="ECO:0000313" key="3">
    <source>
        <dbReference type="Proteomes" id="UP001174936"/>
    </source>
</evidence>
<dbReference type="Gene3D" id="3.40.50.720">
    <property type="entry name" value="NAD(P)-binding Rossmann-like Domain"/>
    <property type="match status" value="1"/>
</dbReference>
<feature type="domain" description="NAD(P)-binding" evidence="1">
    <location>
        <begin position="7"/>
        <end position="79"/>
    </location>
</feature>
<accession>A0AA39XX11</accession>